<dbReference type="SMART" id="SM00345">
    <property type="entry name" value="HTH_GNTR"/>
    <property type="match status" value="1"/>
</dbReference>
<evidence type="ECO:0000259" key="5">
    <source>
        <dbReference type="PROSITE" id="PS50949"/>
    </source>
</evidence>
<dbReference type="Proteomes" id="UP000250462">
    <property type="component" value="Unassembled WGS sequence"/>
</dbReference>
<dbReference type="InterPro" id="IPR000524">
    <property type="entry name" value="Tscrpt_reg_HTH_GntR"/>
</dbReference>
<dbReference type="GO" id="GO:0045892">
    <property type="term" value="P:negative regulation of DNA-templated transcription"/>
    <property type="evidence" value="ECO:0007669"/>
    <property type="project" value="TreeGrafter"/>
</dbReference>
<accession>A0A329R2B5</accession>
<evidence type="ECO:0000256" key="2">
    <source>
        <dbReference type="ARBA" id="ARBA00023125"/>
    </source>
</evidence>
<dbReference type="GO" id="GO:0003700">
    <property type="term" value="F:DNA-binding transcription factor activity"/>
    <property type="evidence" value="ECO:0007669"/>
    <property type="project" value="InterPro"/>
</dbReference>
<dbReference type="GO" id="GO:0003677">
    <property type="term" value="F:DNA binding"/>
    <property type="evidence" value="ECO:0007669"/>
    <property type="project" value="UniProtKB-KW"/>
</dbReference>
<proteinExistence type="predicted"/>
<dbReference type="PROSITE" id="PS50949">
    <property type="entry name" value="HTH_GNTR"/>
    <property type="match status" value="1"/>
</dbReference>
<feature type="region of interest" description="Disordered" evidence="4">
    <location>
        <begin position="87"/>
        <end position="124"/>
    </location>
</feature>
<evidence type="ECO:0000256" key="3">
    <source>
        <dbReference type="ARBA" id="ARBA00023163"/>
    </source>
</evidence>
<evidence type="ECO:0000256" key="1">
    <source>
        <dbReference type="ARBA" id="ARBA00023015"/>
    </source>
</evidence>
<feature type="compositionally biased region" description="Basic and acidic residues" evidence="4">
    <location>
        <begin position="103"/>
        <end position="116"/>
    </location>
</feature>
<feature type="domain" description="HTH gntR-type" evidence="5">
    <location>
        <begin position="15"/>
        <end position="83"/>
    </location>
</feature>
<evidence type="ECO:0000313" key="6">
    <source>
        <dbReference type="EMBL" id="RAW18794.1"/>
    </source>
</evidence>
<dbReference type="RefSeq" id="WP_112256506.1">
    <property type="nucleotide sequence ID" value="NZ_QMIG01000001.1"/>
</dbReference>
<keyword evidence="2" id="KW-0238">DNA-binding</keyword>
<organism evidence="6 7">
    <name type="scientific">Phytoactinopolyspora halophila</name>
    <dbReference type="NCBI Taxonomy" id="1981511"/>
    <lineage>
        <taxon>Bacteria</taxon>
        <taxon>Bacillati</taxon>
        <taxon>Actinomycetota</taxon>
        <taxon>Actinomycetes</taxon>
        <taxon>Jiangellales</taxon>
        <taxon>Jiangellaceae</taxon>
        <taxon>Phytoactinopolyspora</taxon>
    </lineage>
</organism>
<dbReference type="CDD" id="cd07377">
    <property type="entry name" value="WHTH_GntR"/>
    <property type="match status" value="1"/>
</dbReference>
<evidence type="ECO:0000313" key="7">
    <source>
        <dbReference type="Proteomes" id="UP000250462"/>
    </source>
</evidence>
<dbReference type="AlphaFoldDB" id="A0A329R2B5"/>
<dbReference type="Gene3D" id="1.10.10.10">
    <property type="entry name" value="Winged helix-like DNA-binding domain superfamily/Winged helix DNA-binding domain"/>
    <property type="match status" value="1"/>
</dbReference>
<dbReference type="PANTHER" id="PTHR44846">
    <property type="entry name" value="MANNOSYL-D-GLYCERATE TRANSPORT/METABOLISM SYSTEM REPRESSOR MNGR-RELATED"/>
    <property type="match status" value="1"/>
</dbReference>
<comment type="caution">
    <text evidence="6">The sequence shown here is derived from an EMBL/GenBank/DDBJ whole genome shotgun (WGS) entry which is preliminary data.</text>
</comment>
<dbReference type="InterPro" id="IPR050679">
    <property type="entry name" value="Bact_HTH_transcr_reg"/>
</dbReference>
<keyword evidence="1" id="KW-0805">Transcription regulation</keyword>
<name>A0A329R2B5_9ACTN</name>
<dbReference type="SUPFAM" id="SSF46785">
    <property type="entry name" value="Winged helix' DNA-binding domain"/>
    <property type="match status" value="1"/>
</dbReference>
<dbReference type="Pfam" id="PF00392">
    <property type="entry name" value="GntR"/>
    <property type="match status" value="1"/>
</dbReference>
<dbReference type="InterPro" id="IPR036388">
    <property type="entry name" value="WH-like_DNA-bd_sf"/>
</dbReference>
<reference evidence="6 7" key="1">
    <citation type="submission" date="2018-06" db="EMBL/GenBank/DDBJ databases">
        <title>Phytoactinopolyspora halophila sp. nov., a novel halophilic actinomycete isolated from a saline soil in China.</title>
        <authorList>
            <person name="Tang S.-K."/>
        </authorList>
    </citation>
    <scope>NUCLEOTIDE SEQUENCE [LARGE SCALE GENOMIC DNA]</scope>
    <source>
        <strain evidence="6 7">YIM 96934</strain>
    </source>
</reference>
<keyword evidence="7" id="KW-1185">Reference proteome</keyword>
<dbReference type="OrthoDB" id="7363114at2"/>
<dbReference type="EMBL" id="QMIG01000001">
    <property type="protein sequence ID" value="RAW18794.1"/>
    <property type="molecule type" value="Genomic_DNA"/>
</dbReference>
<protein>
    <recommendedName>
        <fullName evidence="5">HTH gntR-type domain-containing protein</fullName>
    </recommendedName>
</protein>
<dbReference type="InterPro" id="IPR036390">
    <property type="entry name" value="WH_DNA-bd_sf"/>
</dbReference>
<dbReference type="PRINTS" id="PR00035">
    <property type="entry name" value="HTHGNTR"/>
</dbReference>
<evidence type="ECO:0000256" key="4">
    <source>
        <dbReference type="SAM" id="MobiDB-lite"/>
    </source>
</evidence>
<sequence>MEDPEFDLGETEEPAYLFMRVADHVTMRITTHDLRPGSRLPGERDLASQYGVSIGTVRRATQVLRERGLVRTLPAKGSFIAPISRLRRRPVPGARPDPTSIADDARTGGETERPEGAAEPFDEP</sequence>
<dbReference type="PANTHER" id="PTHR44846:SF17">
    <property type="entry name" value="GNTR-FAMILY TRANSCRIPTIONAL REGULATOR"/>
    <property type="match status" value="1"/>
</dbReference>
<gene>
    <name evidence="6" type="ORF">DPM12_01645</name>
</gene>
<keyword evidence="3" id="KW-0804">Transcription</keyword>